<keyword evidence="2" id="KW-1185">Reference proteome</keyword>
<proteinExistence type="predicted"/>
<gene>
    <name evidence="1" type="ORF">BpHYR1_024514</name>
</gene>
<accession>A0A3M7QKG4</accession>
<comment type="caution">
    <text evidence="1">The sequence shown here is derived from an EMBL/GenBank/DDBJ whole genome shotgun (WGS) entry which is preliminary data.</text>
</comment>
<organism evidence="1 2">
    <name type="scientific">Brachionus plicatilis</name>
    <name type="common">Marine rotifer</name>
    <name type="synonym">Brachionus muelleri</name>
    <dbReference type="NCBI Taxonomy" id="10195"/>
    <lineage>
        <taxon>Eukaryota</taxon>
        <taxon>Metazoa</taxon>
        <taxon>Spiralia</taxon>
        <taxon>Gnathifera</taxon>
        <taxon>Rotifera</taxon>
        <taxon>Eurotatoria</taxon>
        <taxon>Monogononta</taxon>
        <taxon>Pseudotrocha</taxon>
        <taxon>Ploima</taxon>
        <taxon>Brachionidae</taxon>
        <taxon>Brachionus</taxon>
    </lineage>
</organism>
<sequence>MFNKFTRIGQVKPVSLAARILDCQAEPKKGDKIARKIQLDSKKTRPRLTRKTRVFARFIIKPVSLAARILDCRAEKKRVKFIIFNSNKLNV</sequence>
<dbReference type="AlphaFoldDB" id="A0A3M7QKG4"/>
<dbReference type="EMBL" id="REGN01005857">
    <property type="protein sequence ID" value="RNA11772.1"/>
    <property type="molecule type" value="Genomic_DNA"/>
</dbReference>
<name>A0A3M7QKG4_BRAPC</name>
<protein>
    <submittedName>
        <fullName evidence="1">Uncharacterized protein</fullName>
    </submittedName>
</protein>
<evidence type="ECO:0000313" key="1">
    <source>
        <dbReference type="EMBL" id="RNA11772.1"/>
    </source>
</evidence>
<evidence type="ECO:0000313" key="2">
    <source>
        <dbReference type="Proteomes" id="UP000276133"/>
    </source>
</evidence>
<dbReference type="Proteomes" id="UP000276133">
    <property type="component" value="Unassembled WGS sequence"/>
</dbReference>
<reference evidence="1 2" key="1">
    <citation type="journal article" date="2018" name="Sci. Rep.">
        <title>Genomic signatures of local adaptation to the degree of environmental predictability in rotifers.</title>
        <authorList>
            <person name="Franch-Gras L."/>
            <person name="Hahn C."/>
            <person name="Garcia-Roger E.M."/>
            <person name="Carmona M.J."/>
            <person name="Serra M."/>
            <person name="Gomez A."/>
        </authorList>
    </citation>
    <scope>NUCLEOTIDE SEQUENCE [LARGE SCALE GENOMIC DNA]</scope>
    <source>
        <strain evidence="1">HYR1</strain>
    </source>
</reference>